<sequence length="136" mass="14302">MARSNQYAAAIQSTCSAFLRLASHRRLLLHPPARAANYKAPSGVAASGGRGQNGACDRVTCLPANPNQLDASRQSGGTRAFRTAASVLATIDDGARELAATTTPARCLTSIARSRSPNAITPVGANLRTYVFQFDR</sequence>
<name>A0A914WPW1_9BILA</name>
<dbReference type="Proteomes" id="UP000887566">
    <property type="component" value="Unplaced"/>
</dbReference>
<proteinExistence type="predicted"/>
<organism evidence="1 2">
    <name type="scientific">Plectus sambesii</name>
    <dbReference type="NCBI Taxonomy" id="2011161"/>
    <lineage>
        <taxon>Eukaryota</taxon>
        <taxon>Metazoa</taxon>
        <taxon>Ecdysozoa</taxon>
        <taxon>Nematoda</taxon>
        <taxon>Chromadorea</taxon>
        <taxon>Plectida</taxon>
        <taxon>Plectina</taxon>
        <taxon>Plectoidea</taxon>
        <taxon>Plectidae</taxon>
        <taxon>Plectus</taxon>
    </lineage>
</organism>
<evidence type="ECO:0000313" key="2">
    <source>
        <dbReference type="WBParaSite" id="PSAMB.scaffold4491size14428.g24519.t1"/>
    </source>
</evidence>
<reference evidence="2" key="1">
    <citation type="submission" date="2022-11" db="UniProtKB">
        <authorList>
            <consortium name="WormBaseParasite"/>
        </authorList>
    </citation>
    <scope>IDENTIFICATION</scope>
</reference>
<keyword evidence="1" id="KW-1185">Reference proteome</keyword>
<dbReference type="WBParaSite" id="PSAMB.scaffold4491size14428.g24519.t1">
    <property type="protein sequence ID" value="PSAMB.scaffold4491size14428.g24519.t1"/>
    <property type="gene ID" value="PSAMB.scaffold4491size14428.g24519"/>
</dbReference>
<accession>A0A914WPW1</accession>
<evidence type="ECO:0000313" key="1">
    <source>
        <dbReference type="Proteomes" id="UP000887566"/>
    </source>
</evidence>
<dbReference type="AlphaFoldDB" id="A0A914WPW1"/>
<protein>
    <submittedName>
        <fullName evidence="2">Uncharacterized protein</fullName>
    </submittedName>
</protein>